<dbReference type="EMBL" id="JBBNFP010000100">
    <property type="protein sequence ID" value="MEQ2487859.1"/>
    <property type="molecule type" value="Genomic_DNA"/>
</dbReference>
<evidence type="ECO:0000313" key="2">
    <source>
        <dbReference type="Proteomes" id="UP001487296"/>
    </source>
</evidence>
<dbReference type="RefSeq" id="WP_349147093.1">
    <property type="nucleotide sequence ID" value="NZ_JBBNFP010000100.1"/>
</dbReference>
<name>A0ABV1FTX4_9BACT</name>
<feature type="non-terminal residue" evidence="1">
    <location>
        <position position="1"/>
    </location>
</feature>
<sequence length="92" mass="10648">NDYYRPTDQREVMTIIDPLTVVNSTSCYSVDSVDSCSFIETPEVFEISKDPAIFFEHESHESYECMSFETPPVFEISRMTAEQRILALIVIR</sequence>
<evidence type="ECO:0000313" key="1">
    <source>
        <dbReference type="EMBL" id="MEQ2487859.1"/>
    </source>
</evidence>
<gene>
    <name evidence="1" type="ORF">AAAT34_12525</name>
</gene>
<reference evidence="1 2" key="1">
    <citation type="submission" date="2024-04" db="EMBL/GenBank/DDBJ databases">
        <title>Human intestinal bacterial collection.</title>
        <authorList>
            <person name="Pauvert C."/>
            <person name="Hitch T.C.A."/>
            <person name="Clavel T."/>
        </authorList>
    </citation>
    <scope>NUCLEOTIDE SEQUENCE [LARGE SCALE GENOMIC DNA]</scope>
    <source>
        <strain evidence="1 2">CLA-AA-H145</strain>
    </source>
</reference>
<protein>
    <submittedName>
        <fullName evidence="1">Uncharacterized protein</fullName>
    </submittedName>
</protein>
<comment type="caution">
    <text evidence="1">The sequence shown here is derived from an EMBL/GenBank/DDBJ whole genome shotgun (WGS) entry which is preliminary data.</text>
</comment>
<keyword evidence="2" id="KW-1185">Reference proteome</keyword>
<accession>A0ABV1FTX4</accession>
<organism evidence="1 2">
    <name type="scientific">Hallella faecis</name>
    <dbReference type="NCBI Taxonomy" id="2841596"/>
    <lineage>
        <taxon>Bacteria</taxon>
        <taxon>Pseudomonadati</taxon>
        <taxon>Bacteroidota</taxon>
        <taxon>Bacteroidia</taxon>
        <taxon>Bacteroidales</taxon>
        <taxon>Prevotellaceae</taxon>
        <taxon>Hallella</taxon>
    </lineage>
</organism>
<proteinExistence type="predicted"/>
<dbReference type="Proteomes" id="UP001487296">
    <property type="component" value="Unassembled WGS sequence"/>
</dbReference>